<keyword evidence="1" id="KW-0732">Signal</keyword>
<feature type="chain" id="PRO_5039668387" description="Copper amine oxidase-like N-terminal domain-containing protein" evidence="1">
    <location>
        <begin position="21"/>
        <end position="424"/>
    </location>
</feature>
<evidence type="ECO:0000259" key="2">
    <source>
        <dbReference type="Pfam" id="PF07833"/>
    </source>
</evidence>
<organism evidence="3 4">
    <name type="scientific">Paenibacillus mucilaginosus 3016</name>
    <dbReference type="NCBI Taxonomy" id="1116391"/>
    <lineage>
        <taxon>Bacteria</taxon>
        <taxon>Bacillati</taxon>
        <taxon>Bacillota</taxon>
        <taxon>Bacilli</taxon>
        <taxon>Bacillales</taxon>
        <taxon>Paenibacillaceae</taxon>
        <taxon>Paenibacillus</taxon>
    </lineage>
</organism>
<protein>
    <recommendedName>
        <fullName evidence="2">Copper amine oxidase-like N-terminal domain-containing protein</fullName>
    </recommendedName>
</protein>
<evidence type="ECO:0000256" key="1">
    <source>
        <dbReference type="SAM" id="SignalP"/>
    </source>
</evidence>
<dbReference type="RefSeq" id="WP_014371014.1">
    <property type="nucleotide sequence ID" value="NC_016935.1"/>
</dbReference>
<dbReference type="Gene3D" id="3.30.457.10">
    <property type="entry name" value="Copper amine oxidase-like, N-terminal domain"/>
    <property type="match status" value="1"/>
</dbReference>
<feature type="domain" description="Copper amine oxidase-like N-terminal" evidence="2">
    <location>
        <begin position="314"/>
        <end position="421"/>
    </location>
</feature>
<gene>
    <name evidence="3" type="ORF">PM3016_4511</name>
</gene>
<sequence>MNKSTAILFAAAILTTGSLSSPLTPAPLLPAAEAGAADHSFIEEVEARYKALESKYRGLYDADYKQAHEAYDAFYDSIHNDQHRLNRAGEDDLAYLTGLLEDDLKGLKERYSGSSARDALNEYQRQSNPNSSSGALWEYAAALNENYSSSTHWEFATAINENYSSSLMWNYHKEINENYSGSLMWEYSSETNPNYSGSTMWELHNESNANYSGSVMNQYKLGNLSRQQAEARMNELLVQGEKDLEAIRGAALAGLSRTQQETVQKLTALRDSTVSRILKQRAQSLEEIMAVRKRHFGGEIAVKPLAFGFGIQVVIDGEPQTYEQPPVNKDGSILVPMRAIFERLGAVLTWNAQERSVTAVKKETTVYLKLDSTEPTVNGTVKPLEVPAQLVNSNTMVPVRFISEALGAEVSWDGAAQTVYIQTK</sequence>
<reference evidence="3 4" key="1">
    <citation type="journal article" date="2012" name="J. Bacteriol.">
        <title>Complete Genome Sequence of Paenibacillus mucilaginosus 3016, a Bacterium Functional as Microbial Fertilizer.</title>
        <authorList>
            <person name="Ma M."/>
            <person name="Wang Z."/>
            <person name="Li L."/>
            <person name="Jiang X."/>
            <person name="Guan D."/>
            <person name="Cao F."/>
            <person name="Chen H."/>
            <person name="Wang X."/>
            <person name="Shen D."/>
            <person name="Du B."/>
            <person name="Li J."/>
        </authorList>
    </citation>
    <scope>NUCLEOTIDE SEQUENCE [LARGE SCALE GENOMIC DNA]</scope>
    <source>
        <strain evidence="3 4">3016</strain>
    </source>
</reference>
<keyword evidence="4" id="KW-1185">Reference proteome</keyword>
<proteinExistence type="predicted"/>
<accession>H6NB17</accession>
<dbReference type="SUPFAM" id="SSF55383">
    <property type="entry name" value="Copper amine oxidase, domain N"/>
    <property type="match status" value="1"/>
</dbReference>
<dbReference type="EMBL" id="CP003235">
    <property type="protein sequence ID" value="AFC31272.1"/>
    <property type="molecule type" value="Genomic_DNA"/>
</dbReference>
<dbReference type="HOGENOM" id="CLU_646964_0_0_9"/>
<dbReference type="InterPro" id="IPR012854">
    <property type="entry name" value="Cu_amine_oxidase-like_N"/>
</dbReference>
<dbReference type="KEGG" id="pmq:PM3016_4511"/>
<evidence type="ECO:0000313" key="4">
    <source>
        <dbReference type="Proteomes" id="UP000007523"/>
    </source>
</evidence>
<dbReference type="Pfam" id="PF07833">
    <property type="entry name" value="Cu_amine_oxidN1"/>
    <property type="match status" value="1"/>
</dbReference>
<dbReference type="AlphaFoldDB" id="H6NB17"/>
<evidence type="ECO:0000313" key="3">
    <source>
        <dbReference type="EMBL" id="AFC31272.1"/>
    </source>
</evidence>
<name>H6NB17_9BACL</name>
<dbReference type="InterPro" id="IPR036582">
    <property type="entry name" value="Mao_N_sf"/>
</dbReference>
<dbReference type="STRING" id="1116391.PM3016_4511"/>
<dbReference type="Proteomes" id="UP000007523">
    <property type="component" value="Chromosome"/>
</dbReference>
<feature type="signal peptide" evidence="1">
    <location>
        <begin position="1"/>
        <end position="20"/>
    </location>
</feature>